<protein>
    <recommendedName>
        <fullName evidence="2">Uroporphyrinogen decarboxylase (URO-D) domain-containing protein</fullName>
    </recommendedName>
</protein>
<dbReference type="InterPro" id="IPR038071">
    <property type="entry name" value="UROD/MetE-like_sf"/>
</dbReference>
<feature type="region of interest" description="Disordered" evidence="1">
    <location>
        <begin position="1"/>
        <end position="22"/>
    </location>
</feature>
<dbReference type="PANTHER" id="PTHR47099:SF1">
    <property type="entry name" value="METHYLCOBAMIDE:COM METHYLTRANSFERASE MTBA"/>
    <property type="match status" value="1"/>
</dbReference>
<evidence type="ECO:0000259" key="2">
    <source>
        <dbReference type="Pfam" id="PF01208"/>
    </source>
</evidence>
<dbReference type="PANTHER" id="PTHR47099">
    <property type="entry name" value="METHYLCOBAMIDE:COM METHYLTRANSFERASE MTBA"/>
    <property type="match status" value="1"/>
</dbReference>
<dbReference type="AlphaFoldDB" id="A0A1F7F577"/>
<reference evidence="3 4" key="1">
    <citation type="journal article" date="2016" name="Nat. Commun.">
        <title>Thousands of microbial genomes shed light on interconnected biogeochemical processes in an aquifer system.</title>
        <authorList>
            <person name="Anantharaman K."/>
            <person name="Brown C.T."/>
            <person name="Hug L.A."/>
            <person name="Sharon I."/>
            <person name="Castelle C.J."/>
            <person name="Probst A.J."/>
            <person name="Thomas B.C."/>
            <person name="Singh A."/>
            <person name="Wilkins M.J."/>
            <person name="Karaoz U."/>
            <person name="Brodie E.L."/>
            <person name="Williams K.H."/>
            <person name="Hubbard S.S."/>
            <person name="Banfield J.F."/>
        </authorList>
    </citation>
    <scope>NUCLEOTIDE SEQUENCE [LARGE SCALE GENOMIC DNA]</scope>
</reference>
<accession>A0A1F7F577</accession>
<comment type="caution">
    <text evidence="3">The sequence shown here is derived from an EMBL/GenBank/DDBJ whole genome shotgun (WGS) entry which is preliminary data.</text>
</comment>
<dbReference type="GO" id="GO:0006779">
    <property type="term" value="P:porphyrin-containing compound biosynthetic process"/>
    <property type="evidence" value="ECO:0007669"/>
    <property type="project" value="InterPro"/>
</dbReference>
<dbReference type="SUPFAM" id="SSF51726">
    <property type="entry name" value="UROD/MetE-like"/>
    <property type="match status" value="1"/>
</dbReference>
<dbReference type="EMBL" id="MFYX01000118">
    <property type="protein sequence ID" value="OGK01814.1"/>
    <property type="molecule type" value="Genomic_DNA"/>
</dbReference>
<dbReference type="InterPro" id="IPR000257">
    <property type="entry name" value="Uroporphyrinogen_deCOase"/>
</dbReference>
<dbReference type="GO" id="GO:0004853">
    <property type="term" value="F:uroporphyrinogen decarboxylase activity"/>
    <property type="evidence" value="ECO:0007669"/>
    <property type="project" value="InterPro"/>
</dbReference>
<evidence type="ECO:0000313" key="3">
    <source>
        <dbReference type="EMBL" id="OGK01814.1"/>
    </source>
</evidence>
<organism evidence="3 4">
    <name type="scientific">Candidatus Raymondbacteria bacterium RIFOXYD12_FULL_49_13</name>
    <dbReference type="NCBI Taxonomy" id="1817890"/>
    <lineage>
        <taxon>Bacteria</taxon>
        <taxon>Raymondiibacteriota</taxon>
    </lineage>
</organism>
<feature type="domain" description="Uroporphyrinogen decarboxylase (URO-D)" evidence="2">
    <location>
        <begin position="106"/>
        <end position="349"/>
    </location>
</feature>
<proteinExistence type="predicted"/>
<dbReference type="InterPro" id="IPR052024">
    <property type="entry name" value="Methanogen_methyltrans"/>
</dbReference>
<name>A0A1F7F577_UNCRA</name>
<gene>
    <name evidence="3" type="ORF">A2519_03050</name>
</gene>
<evidence type="ECO:0000256" key="1">
    <source>
        <dbReference type="SAM" id="MobiDB-lite"/>
    </source>
</evidence>
<dbReference type="Pfam" id="PF01208">
    <property type="entry name" value="URO-D"/>
    <property type="match status" value="1"/>
</dbReference>
<evidence type="ECO:0000313" key="4">
    <source>
        <dbReference type="Proteomes" id="UP000179243"/>
    </source>
</evidence>
<dbReference type="Gene3D" id="3.20.20.210">
    <property type="match status" value="1"/>
</dbReference>
<dbReference type="Proteomes" id="UP000179243">
    <property type="component" value="Unassembled WGS sequence"/>
</dbReference>
<sequence length="357" mass="39707">MNSKERVMSALNGAQPDRRPYTPCIDNYTRSGLPEPYRSMDIINVQKAFGADMVRGPWCYKEQYDSTIRIEEKRVNGSIITRYLTPVGTLQKTETFTKESPNIPFPAEHLIKTAEDLETFNYLTEHTSCVPDYKELEDALKKNSNIVVATGIMSTAFEDMLAHHSGVEKFVYLYYDHTALIEETMAILKQKREREAAITAQGPAEVIICYENTNTANSSPEWIKQFEIPMLNDYARIMHDHGKKLLVHMCGHINMVVDQIAAALFDGIVDVAPPPTGDCDLPAAVRTLGAQGKVLTGGIECTMFAHLKPDALVSEVRSLVSSIPDTRCFFLGSGDAVPQGTSVENLNAIKALIEKPF</sequence>